<protein>
    <submittedName>
        <fullName evidence="1">Uncharacterized protein</fullName>
    </submittedName>
</protein>
<evidence type="ECO:0000313" key="1">
    <source>
        <dbReference type="EMBL" id="KPG72885.1"/>
    </source>
</evidence>
<dbReference type="RefSeq" id="WP_059397968.1">
    <property type="nucleotide sequence ID" value="NZ_LHOY01000033.1"/>
</dbReference>
<sequence length="86" mass="9696">MQTQGVVHAINPRRGMVGVWVEEQNGYTIIEMLSSHEIEVGDQMTWSAGYTMGGCQYRNVTKGWVAEVYVQNHDVNAQNLKQQLLA</sequence>
<dbReference type="EMBL" id="LHOY01000033">
    <property type="protein sequence ID" value="KPG72885.1"/>
    <property type="molecule type" value="Genomic_DNA"/>
</dbReference>
<reference evidence="1 2" key="1">
    <citation type="submission" date="2015-07" db="EMBL/GenBank/DDBJ databases">
        <title>Whole genome sequencing of endophytes isolated from poison ivy (Toxicodendron radicans).</title>
        <authorList>
            <person name="Tran P.N."/>
            <person name="Lee Y.P."/>
            <person name="Gan H.M."/>
            <person name="Savka M.A."/>
        </authorList>
    </citation>
    <scope>NUCLEOTIDE SEQUENCE [LARGE SCALE GENOMIC DNA]</scope>
    <source>
        <strain evidence="1 2">RIT-PI-g</strain>
    </source>
</reference>
<keyword evidence="2" id="KW-1185">Reference proteome</keyword>
<comment type="caution">
    <text evidence="1">The sequence shown here is derived from an EMBL/GenBank/DDBJ whole genome shotgun (WGS) entry which is preliminary data.</text>
</comment>
<accession>A0ABR5M3U4</accession>
<dbReference type="Proteomes" id="UP000037820">
    <property type="component" value="Unassembled WGS sequence"/>
</dbReference>
<evidence type="ECO:0000313" key="2">
    <source>
        <dbReference type="Proteomes" id="UP000037820"/>
    </source>
</evidence>
<name>A0ABR5M3U4_9PSED</name>
<gene>
    <name evidence="1" type="ORF">AEQ48_20475</name>
</gene>
<proteinExistence type="predicted"/>
<organism evidence="1 2">
    <name type="scientific">Pseudomonas libanensis</name>
    <dbReference type="NCBI Taxonomy" id="75588"/>
    <lineage>
        <taxon>Bacteria</taxon>
        <taxon>Pseudomonadati</taxon>
        <taxon>Pseudomonadota</taxon>
        <taxon>Gammaproteobacteria</taxon>
        <taxon>Pseudomonadales</taxon>
        <taxon>Pseudomonadaceae</taxon>
        <taxon>Pseudomonas</taxon>
    </lineage>
</organism>